<dbReference type="AlphaFoldDB" id="A0A1T4QIE0"/>
<dbReference type="InterPro" id="IPR037522">
    <property type="entry name" value="HD_GYP_dom"/>
</dbReference>
<keyword evidence="3" id="KW-1185">Reference proteome</keyword>
<evidence type="ECO:0000313" key="2">
    <source>
        <dbReference type="EMBL" id="SKA03560.1"/>
    </source>
</evidence>
<dbReference type="PANTHER" id="PTHR43155">
    <property type="entry name" value="CYCLIC DI-GMP PHOSPHODIESTERASE PA4108-RELATED"/>
    <property type="match status" value="1"/>
</dbReference>
<dbReference type="CDD" id="cd00077">
    <property type="entry name" value="HDc"/>
    <property type="match status" value="1"/>
</dbReference>
<name>A0A1T4QIE0_9FIRM</name>
<protein>
    <submittedName>
        <fullName evidence="2">HD domain-containing protein</fullName>
    </submittedName>
</protein>
<dbReference type="Gene3D" id="1.10.3210.10">
    <property type="entry name" value="Hypothetical protein af1432"/>
    <property type="match status" value="2"/>
</dbReference>
<proteinExistence type="predicted"/>
<dbReference type="Pfam" id="PF01966">
    <property type="entry name" value="HD"/>
    <property type="match status" value="1"/>
</dbReference>
<dbReference type="Proteomes" id="UP000243297">
    <property type="component" value="Unassembled WGS sequence"/>
</dbReference>
<dbReference type="OrthoDB" id="9377at2"/>
<dbReference type="InterPro" id="IPR006674">
    <property type="entry name" value="HD_domain"/>
</dbReference>
<dbReference type="InterPro" id="IPR003607">
    <property type="entry name" value="HD/PDEase_dom"/>
</dbReference>
<sequence>MKQMSSLQFLEILRRTLNRVDSRLVNHGDKVGYLIYSILTFMRTYSKDEIAEITLLGILHDIGAYKTEEIDDMMEFENSHVWYHSIYGYLFLKNLSKMREKAIPLLYHHLPYKYYEEVGLKEDDIAGLIRLADRIDVITSFNNPEFCEQWIQDNQGTMLSPYWVRVFFSMPNYKELLIQIASKNYTEYSKCMAEDLEYEYDEIENYLTVIAYAIDFRSEFMVLHTVTTVNVSLAIGERMNLSPKELNDLYFGSLLHDVGKISCPVEILEKPGKLTSEEMEIMKDHVVDTRRILEGLINNNILEIAARHHERIDGSGYPDHLKFNDLTRQQRICAVADIVSALVRQRSYKDAFGKEKTIGILTDMDKQGLLDSQVVEVVVNDFDEIMDEVNAYGKEVIEAYEAIQSEYQLLITKYSHLDM</sequence>
<reference evidence="3" key="1">
    <citation type="submission" date="2017-02" db="EMBL/GenBank/DDBJ databases">
        <authorList>
            <person name="Varghese N."/>
            <person name="Submissions S."/>
        </authorList>
    </citation>
    <scope>NUCLEOTIDE SEQUENCE [LARGE SCALE GENOMIC DNA]</scope>
    <source>
        <strain evidence="3">ATCC 25662</strain>
    </source>
</reference>
<evidence type="ECO:0000313" key="3">
    <source>
        <dbReference type="Proteomes" id="UP000243297"/>
    </source>
</evidence>
<feature type="domain" description="HD-GYP" evidence="1">
    <location>
        <begin position="199"/>
        <end position="394"/>
    </location>
</feature>
<dbReference type="Pfam" id="PF13487">
    <property type="entry name" value="HD_5"/>
    <property type="match status" value="1"/>
</dbReference>
<gene>
    <name evidence="2" type="ORF">SAMN02745191_0041</name>
</gene>
<dbReference type="SMART" id="SM00471">
    <property type="entry name" value="HDc"/>
    <property type="match status" value="2"/>
</dbReference>
<dbReference type="PANTHER" id="PTHR43155:SF1">
    <property type="entry name" value="3'3'-CGAMP-SPECIFIC PHOSPHODIESTERASE 1"/>
    <property type="match status" value="1"/>
</dbReference>
<dbReference type="SUPFAM" id="SSF109604">
    <property type="entry name" value="HD-domain/PDEase-like"/>
    <property type="match status" value="2"/>
</dbReference>
<evidence type="ECO:0000259" key="1">
    <source>
        <dbReference type="PROSITE" id="PS51832"/>
    </source>
</evidence>
<dbReference type="RefSeq" id="WP_078712856.1">
    <property type="nucleotide sequence ID" value="NZ_FUWY01000010.1"/>
</dbReference>
<organism evidence="2 3">
    <name type="scientific">Anaerorhabdus furcosa</name>
    <dbReference type="NCBI Taxonomy" id="118967"/>
    <lineage>
        <taxon>Bacteria</taxon>
        <taxon>Bacillati</taxon>
        <taxon>Bacillota</taxon>
        <taxon>Erysipelotrichia</taxon>
        <taxon>Erysipelotrichales</taxon>
        <taxon>Erysipelotrichaceae</taxon>
        <taxon>Anaerorhabdus</taxon>
    </lineage>
</organism>
<dbReference type="STRING" id="118967.SAMN02745191_0041"/>
<dbReference type="PROSITE" id="PS51832">
    <property type="entry name" value="HD_GYP"/>
    <property type="match status" value="1"/>
</dbReference>
<dbReference type="EMBL" id="FUWY01000010">
    <property type="protein sequence ID" value="SKA03560.1"/>
    <property type="molecule type" value="Genomic_DNA"/>
</dbReference>
<accession>A0A1T4QIE0</accession>